<protein>
    <submittedName>
        <fullName evidence="5">GNAT family N-acetyltransferase</fullName>
        <ecNumber evidence="5">2.3.1.-</ecNumber>
    </submittedName>
</protein>
<dbReference type="InterPro" id="IPR051531">
    <property type="entry name" value="N-acetyltransferase"/>
</dbReference>
<dbReference type="SUPFAM" id="SSF55729">
    <property type="entry name" value="Acyl-CoA N-acyltransferases (Nat)"/>
    <property type="match status" value="1"/>
</dbReference>
<dbReference type="AlphaFoldDB" id="A0A9D2NZ11"/>
<dbReference type="PANTHER" id="PTHR43792:SF8">
    <property type="entry name" value="[RIBOSOMAL PROTEIN US5]-ALANINE N-ACETYLTRANSFERASE"/>
    <property type="match status" value="1"/>
</dbReference>
<evidence type="ECO:0000256" key="2">
    <source>
        <dbReference type="ARBA" id="ARBA00023315"/>
    </source>
</evidence>
<name>A0A9D2NZ11_9FIRM</name>
<dbReference type="EC" id="2.3.1.-" evidence="5"/>
<accession>A0A9D2NZ11</accession>
<dbReference type="GO" id="GO:0008999">
    <property type="term" value="F:protein-N-terminal-alanine acetyltransferase activity"/>
    <property type="evidence" value="ECO:0007669"/>
    <property type="project" value="TreeGrafter"/>
</dbReference>
<dbReference type="InterPro" id="IPR000182">
    <property type="entry name" value="GNAT_dom"/>
</dbReference>
<sequence>MEQQITLRPAQVELAEEAAEYYRRNRLFLAPFEPPRPEEFFTPEHQRTILEQEVRAWEAKTGYRFYLSLPEEPERIIGIIGLNNIVWGAFRSAFLGYKLDGACQGRGYMTQAVDQVTRFAFQEAGLHRIEANVMPRNKASLRVLEKNGYQAEGLARHYLNIGGVWEDHIHMVKLNYAMHGPGDTALLP</sequence>
<comment type="similarity">
    <text evidence="3">Belongs to the acetyltransferase family. RimJ subfamily.</text>
</comment>
<dbReference type="Proteomes" id="UP000823882">
    <property type="component" value="Unassembled WGS sequence"/>
</dbReference>
<reference evidence="5" key="2">
    <citation type="submission" date="2021-04" db="EMBL/GenBank/DDBJ databases">
        <authorList>
            <person name="Gilroy R."/>
        </authorList>
    </citation>
    <scope>NUCLEOTIDE SEQUENCE</scope>
    <source>
        <strain evidence="5">CHK186-1790</strain>
    </source>
</reference>
<dbReference type="Pfam" id="PF13302">
    <property type="entry name" value="Acetyltransf_3"/>
    <property type="match status" value="1"/>
</dbReference>
<keyword evidence="2 5" id="KW-0012">Acyltransferase</keyword>
<dbReference type="PANTHER" id="PTHR43792">
    <property type="entry name" value="GNAT FAMILY, PUTATIVE (AFU_ORTHOLOGUE AFUA_3G00765)-RELATED-RELATED"/>
    <property type="match status" value="1"/>
</dbReference>
<evidence type="ECO:0000256" key="1">
    <source>
        <dbReference type="ARBA" id="ARBA00022679"/>
    </source>
</evidence>
<evidence type="ECO:0000256" key="3">
    <source>
        <dbReference type="ARBA" id="ARBA00038502"/>
    </source>
</evidence>
<organism evidence="5 6">
    <name type="scientific">Candidatus Intestinimonas pullistercoris</name>
    <dbReference type="NCBI Taxonomy" id="2838623"/>
    <lineage>
        <taxon>Bacteria</taxon>
        <taxon>Bacillati</taxon>
        <taxon>Bacillota</taxon>
        <taxon>Clostridia</taxon>
        <taxon>Eubacteriales</taxon>
        <taxon>Intestinimonas</taxon>
    </lineage>
</organism>
<evidence type="ECO:0000313" key="6">
    <source>
        <dbReference type="Proteomes" id="UP000823882"/>
    </source>
</evidence>
<proteinExistence type="inferred from homology"/>
<dbReference type="PROSITE" id="PS51186">
    <property type="entry name" value="GNAT"/>
    <property type="match status" value="1"/>
</dbReference>
<feature type="domain" description="N-acetyltransferase" evidence="4">
    <location>
        <begin position="5"/>
        <end position="176"/>
    </location>
</feature>
<evidence type="ECO:0000259" key="4">
    <source>
        <dbReference type="PROSITE" id="PS51186"/>
    </source>
</evidence>
<dbReference type="Gene3D" id="3.40.630.30">
    <property type="match status" value="1"/>
</dbReference>
<comment type="caution">
    <text evidence="5">The sequence shown here is derived from an EMBL/GenBank/DDBJ whole genome shotgun (WGS) entry which is preliminary data.</text>
</comment>
<dbReference type="GO" id="GO:0005737">
    <property type="term" value="C:cytoplasm"/>
    <property type="evidence" value="ECO:0007669"/>
    <property type="project" value="TreeGrafter"/>
</dbReference>
<reference evidence="5" key="1">
    <citation type="journal article" date="2021" name="PeerJ">
        <title>Extensive microbial diversity within the chicken gut microbiome revealed by metagenomics and culture.</title>
        <authorList>
            <person name="Gilroy R."/>
            <person name="Ravi A."/>
            <person name="Getino M."/>
            <person name="Pursley I."/>
            <person name="Horton D.L."/>
            <person name="Alikhan N.F."/>
            <person name="Baker D."/>
            <person name="Gharbi K."/>
            <person name="Hall N."/>
            <person name="Watson M."/>
            <person name="Adriaenssens E.M."/>
            <person name="Foster-Nyarko E."/>
            <person name="Jarju S."/>
            <person name="Secka A."/>
            <person name="Antonio M."/>
            <person name="Oren A."/>
            <person name="Chaudhuri R.R."/>
            <person name="La Ragione R."/>
            <person name="Hildebrand F."/>
            <person name="Pallen M.J."/>
        </authorList>
    </citation>
    <scope>NUCLEOTIDE SEQUENCE</scope>
    <source>
        <strain evidence="5">CHK186-1790</strain>
    </source>
</reference>
<dbReference type="InterPro" id="IPR016181">
    <property type="entry name" value="Acyl_CoA_acyltransferase"/>
</dbReference>
<keyword evidence="1 5" id="KW-0808">Transferase</keyword>
<dbReference type="EMBL" id="DWWJ01000104">
    <property type="protein sequence ID" value="HJC41072.1"/>
    <property type="molecule type" value="Genomic_DNA"/>
</dbReference>
<gene>
    <name evidence="5" type="ORF">H9701_05915</name>
</gene>
<evidence type="ECO:0000313" key="5">
    <source>
        <dbReference type="EMBL" id="HJC41072.1"/>
    </source>
</evidence>